<dbReference type="PANTHER" id="PTHR42685">
    <property type="entry name" value="GERANYLGERANYL DIPHOSPHATE REDUCTASE"/>
    <property type="match status" value="1"/>
</dbReference>
<evidence type="ECO:0000256" key="5">
    <source>
        <dbReference type="ARBA" id="ARBA00023209"/>
    </source>
</evidence>
<keyword evidence="2" id="KW-0285">Flavoprotein</keyword>
<dbReference type="InterPro" id="IPR054715">
    <property type="entry name" value="GGR_cat"/>
</dbReference>
<keyword evidence="3" id="KW-0560">Oxidoreductase</keyword>
<evidence type="ECO:0000256" key="4">
    <source>
        <dbReference type="ARBA" id="ARBA00023098"/>
    </source>
</evidence>
<dbReference type="Pfam" id="PF13450">
    <property type="entry name" value="NAD_binding_8"/>
    <property type="match status" value="1"/>
</dbReference>
<organism evidence="8 9">
    <name type="scientific">Bipolaricaulis sibiricus</name>
    <dbReference type="NCBI Taxonomy" id="2501609"/>
    <lineage>
        <taxon>Bacteria</taxon>
        <taxon>Candidatus Bipolaricaulota</taxon>
        <taxon>Candidatus Bipolaricaulia</taxon>
        <taxon>Candidatus Bipolaricaulales</taxon>
        <taxon>Candidatus Bipolaricaulaceae</taxon>
        <taxon>Candidatus Bipolaricaulis</taxon>
    </lineage>
</organism>
<sequence length="386" mass="40457">MVVVGGGPAGAVAARVAARAGARVLVVERSPRRPPRCTALVGPRLLELLSVPPTVVLCGIQTVRVHAPGGRTVEFSAPQPRGYVLDRRGLDRWLLERAAEAGAEVWSPATAVGLTGRRLHTTRGPVGFEVLIGADGAMSAVRRWEGLPPPAEILVGVQATCSAPSLDCGTVELFLGQAIAPGGFAWVVPTGDGEARVGLLTSARREAKTLLSGFLASRFPDSEERGCESGLVPIGPAPRTVRAGTLLVGDAAGQVKPLSGGGLLFGALAARIAGEVAAHNAHNPSSYETRWRKDIGDEIGFGLRARRAFLGLTDDQLDRVVACLDRPSIRRLVAAEGDIDVPSRLARACVTHPETWTAALPLVRELGGWEAMKRVMGNLPARAEPG</sequence>
<accession>A0A410FTB2</accession>
<proteinExistence type="predicted"/>
<dbReference type="InterPro" id="IPR036188">
    <property type="entry name" value="FAD/NAD-bd_sf"/>
</dbReference>
<protein>
    <recommendedName>
        <fullName evidence="7">Digeranylgeranylglycerophospholipid reductase catalytic domain-containing protein</fullName>
    </recommendedName>
</protein>
<dbReference type="GO" id="GO:0016628">
    <property type="term" value="F:oxidoreductase activity, acting on the CH-CH group of donors, NAD or NADP as acceptor"/>
    <property type="evidence" value="ECO:0007669"/>
    <property type="project" value="InterPro"/>
</dbReference>
<dbReference type="SUPFAM" id="SSF51905">
    <property type="entry name" value="FAD/NAD(P)-binding domain"/>
    <property type="match status" value="1"/>
</dbReference>
<dbReference type="PRINTS" id="PR00368">
    <property type="entry name" value="FADPNR"/>
</dbReference>
<keyword evidence="5" id="KW-0594">Phospholipid biosynthesis</keyword>
<evidence type="ECO:0000256" key="1">
    <source>
        <dbReference type="ARBA" id="ARBA00022516"/>
    </source>
</evidence>
<dbReference type="InterPro" id="IPR011777">
    <property type="entry name" value="Geranylgeranyl_Rdtase_fam"/>
</dbReference>
<evidence type="ECO:0000256" key="3">
    <source>
        <dbReference type="ARBA" id="ARBA00023002"/>
    </source>
</evidence>
<dbReference type="PANTHER" id="PTHR42685:SF18">
    <property type="entry name" value="DIGERANYLGERANYLGLYCEROPHOSPHOLIPID REDUCTASE"/>
    <property type="match status" value="1"/>
</dbReference>
<evidence type="ECO:0000259" key="7">
    <source>
        <dbReference type="Pfam" id="PF22578"/>
    </source>
</evidence>
<name>A0A410FTB2_BIPS1</name>
<evidence type="ECO:0000256" key="6">
    <source>
        <dbReference type="ARBA" id="ARBA00023264"/>
    </source>
</evidence>
<dbReference type="AlphaFoldDB" id="A0A410FTB2"/>
<dbReference type="Gene3D" id="3.50.50.60">
    <property type="entry name" value="FAD/NAD(P)-binding domain"/>
    <property type="match status" value="1"/>
</dbReference>
<dbReference type="KEGG" id="bih:BIP78_0559"/>
<evidence type="ECO:0000313" key="9">
    <source>
        <dbReference type="Proteomes" id="UP000287233"/>
    </source>
</evidence>
<dbReference type="GO" id="GO:0008654">
    <property type="term" value="P:phospholipid biosynthetic process"/>
    <property type="evidence" value="ECO:0007669"/>
    <property type="project" value="UniProtKB-KW"/>
</dbReference>
<keyword evidence="6" id="KW-1208">Phospholipid metabolism</keyword>
<feature type="domain" description="Digeranylgeranylglycerophospholipid reductase catalytic" evidence="7">
    <location>
        <begin position="156"/>
        <end position="223"/>
    </location>
</feature>
<keyword evidence="1" id="KW-0444">Lipid biosynthesis</keyword>
<keyword evidence="4" id="KW-0443">Lipid metabolism</keyword>
<gene>
    <name evidence="8" type="ORF">BIP78_0559</name>
</gene>
<dbReference type="Proteomes" id="UP000287233">
    <property type="component" value="Chromosome"/>
</dbReference>
<reference evidence="9" key="1">
    <citation type="submission" date="2018-12" db="EMBL/GenBank/DDBJ databases">
        <title>Complete genome sequence of an uncultured bacterium of the candidate phylum Bipolaricaulota.</title>
        <authorList>
            <person name="Kadnikov V.V."/>
            <person name="Mardanov A.V."/>
            <person name="Beletsky A.V."/>
            <person name="Frank Y.A."/>
            <person name="Karnachuk O.V."/>
            <person name="Ravin N.V."/>
        </authorList>
    </citation>
    <scope>NUCLEOTIDE SEQUENCE [LARGE SCALE GENOMIC DNA]</scope>
</reference>
<dbReference type="Pfam" id="PF22578">
    <property type="entry name" value="GGR_cat"/>
    <property type="match status" value="1"/>
</dbReference>
<evidence type="ECO:0000256" key="2">
    <source>
        <dbReference type="ARBA" id="ARBA00022630"/>
    </source>
</evidence>
<evidence type="ECO:0000313" key="8">
    <source>
        <dbReference type="EMBL" id="QAA76325.1"/>
    </source>
</evidence>
<dbReference type="EMBL" id="CP034928">
    <property type="protein sequence ID" value="QAA76325.1"/>
    <property type="molecule type" value="Genomic_DNA"/>
</dbReference>
<dbReference type="NCBIfam" id="TIGR02032">
    <property type="entry name" value="GG-red-SF"/>
    <property type="match status" value="1"/>
</dbReference>
<dbReference type="InterPro" id="IPR050407">
    <property type="entry name" value="Geranylgeranyl_reductase"/>
</dbReference>